<dbReference type="GO" id="GO:0005730">
    <property type="term" value="C:nucleolus"/>
    <property type="evidence" value="ECO:0007669"/>
    <property type="project" value="TreeGrafter"/>
</dbReference>
<feature type="domain" description="URB1 N-terminal" evidence="2">
    <location>
        <begin position="41"/>
        <end position="366"/>
    </location>
</feature>
<feature type="region of interest" description="Disordered" evidence="1">
    <location>
        <begin position="251"/>
        <end position="273"/>
    </location>
</feature>
<keyword evidence="5" id="KW-1185">Reference proteome</keyword>
<evidence type="ECO:0000256" key="1">
    <source>
        <dbReference type="SAM" id="MobiDB-lite"/>
    </source>
</evidence>
<dbReference type="EMBL" id="JAVRJZ010000001">
    <property type="protein sequence ID" value="KAK2727183.1"/>
    <property type="molecule type" value="Genomic_DNA"/>
</dbReference>
<dbReference type="Pfam" id="PF11707">
    <property type="entry name" value="Npa1"/>
    <property type="match status" value="1"/>
</dbReference>
<dbReference type="PANTHER" id="PTHR13500">
    <property type="entry name" value="NUCLEOLAR PRERIBOSOMAL-ASSOCIATED PROTEIN 1"/>
    <property type="match status" value="1"/>
</dbReference>
<dbReference type="GO" id="GO:0000466">
    <property type="term" value="P:maturation of 5.8S rRNA from tricistronic rRNA transcript (SSU-rRNA, 5.8S rRNA, LSU-rRNA)"/>
    <property type="evidence" value="ECO:0007669"/>
    <property type="project" value="TreeGrafter"/>
</dbReference>
<protein>
    <recommendedName>
        <fullName evidence="6">Nucleolar pre-ribosomal-associated protein 1</fullName>
    </recommendedName>
</protein>
<dbReference type="GO" id="GO:0000463">
    <property type="term" value="P:maturation of LSU-rRNA from tricistronic rRNA transcript (SSU-rRNA, 5.8S rRNA, LSU-rRNA)"/>
    <property type="evidence" value="ECO:0007669"/>
    <property type="project" value="TreeGrafter"/>
</dbReference>
<organism evidence="4 5">
    <name type="scientific">Artemia franciscana</name>
    <name type="common">Brine shrimp</name>
    <name type="synonym">Artemia sanfranciscana</name>
    <dbReference type="NCBI Taxonomy" id="6661"/>
    <lineage>
        <taxon>Eukaryota</taxon>
        <taxon>Metazoa</taxon>
        <taxon>Ecdysozoa</taxon>
        <taxon>Arthropoda</taxon>
        <taxon>Crustacea</taxon>
        <taxon>Branchiopoda</taxon>
        <taxon>Anostraca</taxon>
        <taxon>Artemiidae</taxon>
        <taxon>Artemia</taxon>
    </lineage>
</organism>
<feature type="domain" description="URB1 C-terminal" evidence="3">
    <location>
        <begin position="1498"/>
        <end position="1694"/>
    </location>
</feature>
<dbReference type="InterPro" id="IPR021714">
    <property type="entry name" value="URB1_N"/>
</dbReference>
<name>A0AA88LD96_ARTSF</name>
<evidence type="ECO:0000313" key="5">
    <source>
        <dbReference type="Proteomes" id="UP001187531"/>
    </source>
</evidence>
<gene>
    <name evidence="4" type="ORF">QYM36_007869</name>
</gene>
<evidence type="ECO:0000259" key="3">
    <source>
        <dbReference type="Pfam" id="PF16201"/>
    </source>
</evidence>
<proteinExistence type="predicted"/>
<evidence type="ECO:0008006" key="6">
    <source>
        <dbReference type="Google" id="ProtNLM"/>
    </source>
</evidence>
<dbReference type="InterPro" id="IPR032436">
    <property type="entry name" value="URB1_C"/>
</dbReference>
<dbReference type="PANTHER" id="PTHR13500:SF0">
    <property type="entry name" value="NUCLEOLAR PRE-RIBOSOMAL-ASSOCIATED PROTEIN 1"/>
    <property type="match status" value="1"/>
</dbReference>
<accession>A0AA88LD96</accession>
<reference evidence="4" key="1">
    <citation type="submission" date="2023-07" db="EMBL/GenBank/DDBJ databases">
        <title>Chromosome-level genome assembly of Artemia franciscana.</title>
        <authorList>
            <person name="Jo E."/>
        </authorList>
    </citation>
    <scope>NUCLEOTIDE SEQUENCE</scope>
    <source>
        <tissue evidence="4">Whole body</tissue>
    </source>
</reference>
<dbReference type="InterPro" id="IPR039844">
    <property type="entry name" value="URB1"/>
</dbReference>
<evidence type="ECO:0000259" key="2">
    <source>
        <dbReference type="Pfam" id="PF11707"/>
    </source>
</evidence>
<comment type="caution">
    <text evidence="4">The sequence shown here is derived from an EMBL/GenBank/DDBJ whole genome shotgun (WGS) entry which is preliminary data.</text>
</comment>
<dbReference type="Pfam" id="PF16201">
    <property type="entry name" value="NopRA1"/>
    <property type="match status" value="1"/>
</dbReference>
<dbReference type="Proteomes" id="UP001187531">
    <property type="component" value="Unassembled WGS sequence"/>
</dbReference>
<evidence type="ECO:0000313" key="4">
    <source>
        <dbReference type="EMBL" id="KAK2727183.1"/>
    </source>
</evidence>
<sequence>MSENTLEDIQLFSDTVQQIEDENEALDCVVRFVNNGGCGKINTLLDNSSKKKGSELGIIFSSLESIFTRASSIQSNRLLGDVIKTAQNLVRNHLRLIYMSLPPSSSALQVKTTLRVLTAMVSINSSIAREIATTFNFDDPVIGYVLERRSLTNMPDCRTRYIQFIISFFLDEDTSILRLLLDRKHVIQSILPGLIYDDVDTVQLFLLALIEKVVQSSAISKTQKVKVFNQSSLDFIMKLYHWEGPEKFKKKTTKDKKKKSKEEDDAEPSDAWKESREAVAETVHELLVKLCSSHKHGIAFCDYSLGTSGRNFNPLCWHLVQKCQKPWEDEKLAELIMKTLSACPDLLRFYFDILGPIAAPRVGEKWKTFATFVNKVLASQSVSIVLGSHEQLGPKQLVMRASHIFLPPPTLANHVLKDSLVSEAISVQTLAVKIAVSILDKAVEFKSVLFGEKGNQYSEAEKLNVMKFLKDAVSKGMPYLDRYIECTSSVIDKLKKKETEINLEDIEIFHLLFKVFKYGDQFLFCGVTDLDRLYLTLLSDIIQIGNSKAFRGFEAKECWHKIQLEAIHLVASLKTVNSLSSALSKDTARYILQTVLSLYTSSKDVEIKEMIFSIYASFMCRDLAMSHVELGVWLDAMEDRLEIIDILAEASLRFLENPTFYVSQMRGLLAGTPIEQSDVKARTALIKAMMEEDFDPKSTVTSYDPRTIEDFKISPFIIAVKQVSDNKLPEEFWDDISRDFLSLESDVKSFQSVFSLILESLCSKERKKYISSWIDGSPETYKPKMEKKKLVKNLAKLQDVLIAVIADVDMFSSVENQLKILSCKIRANQTLVLNQCLFYLRRPSLLVPDKLNAMLKLIQIIVDESVTSGNDFIISHFLLSNTSYELFQVIDDEDQFLFEYTKVVLKFLSKCKENDIILRYQCKLHEQLQTLLSPLNNRNFNLELLESSIVILQLDSQKCLHLLGCVEFRQDKGSEHVIIASALLACFALNRLKNISQMPLETSLFAPICKFFVSGSADGEMNSLARAIRTYLIMYPTTLVGQTNDGECIGDIMSNWQVFQNWSSENEKLAYLLLSFRPEKYEKSFRQLLKCLRRKNSPEDNTKEVNVVYVRLLAAYLEAKEALHMEVNEKVAKEIRANYSGLFLQSLEDPEHFENLAREGNFNYSTVYNFLASSIKNQEIVTDSLNVLLNNAKIKPIISEQLLPVVHLGSCQTILQSMFNSVTSLCKQTLSAKILTKYFVGYGSLVESLPDLDTAEFLREKIMMTFIKTCLKFGLRLQESSNEDEVEEAEEAKKASSYLLELLNAVVYKWFTDEHEDMIELVYNMAASHSDFVSLMINDRNMHEKQKGALLKLLLTLTRKNSMICKTSHIPLYLSAYHATLDKLDQLVYQLLCHYETKGAYLQHYRPLVWGDAALIYSNTQRNLLTQDSVQEVLTLLDPNTMKKTAEKFPVDLRLEPYVHEGLESSLYDPRFLLQSFYHLLSPDQLVPCQGFIENGCLSLMFSSLTSADEDIRALGYETLSRFYLHLEGARFYEKPLWLNLIDSLQHSLSTIGSRKESTNLRITSLIGLFISRAANIMSDSQEEMYKIVHNFLLVKPSLDIQQVPEFYILFGSSLPDYKMRRNWILHLLRDGFREHNDYIISSKRKIFRILMTFYDSPLCDDLSKVEVLEVLHAASKIPSAASDLVKNRGILTWIESYVFHSGKSSFVRAQLQHLTKLTVQLWKSVQIDFTSKQPLVDTKDAELLSGDVASENEEDDEPRPKIRKIVESNQKFEESRLSRSILYNQFLKLCTSLWSANYAEEDFIPAEAEEIIHFAESILTAAKSSNAYDCLPRILLTDFIRRIIRDCRRFIVYDGELVDFLVLENIDYSLIHPLTSELLCNEIDSLTKSNQAIRRRLHSLLTVYIHSPAKG</sequence>